<dbReference type="Pfam" id="PF01206">
    <property type="entry name" value="TusA"/>
    <property type="match status" value="1"/>
</dbReference>
<dbReference type="CDD" id="cd00291">
    <property type="entry name" value="SirA_YedF_YeeD"/>
    <property type="match status" value="1"/>
</dbReference>
<name>A0A217EET0_9GAMM</name>
<reference evidence="3" key="1">
    <citation type="submission" date="2017-06" db="EMBL/GenBank/DDBJ databases">
        <authorList>
            <person name="Varghese N."/>
            <person name="Submissions S."/>
        </authorList>
    </citation>
    <scope>NUCLEOTIDE SEQUENCE [LARGE SCALE GENOMIC DNA]</scope>
    <source>
        <strain evidence="3">ANC 5114</strain>
    </source>
</reference>
<proteinExistence type="predicted"/>
<dbReference type="SUPFAM" id="SSF64307">
    <property type="entry name" value="SirA-like"/>
    <property type="match status" value="1"/>
</dbReference>
<gene>
    <name evidence="2" type="ORF">SAMN05444584_0645</name>
</gene>
<feature type="domain" description="UPF0033" evidence="1">
    <location>
        <begin position="10"/>
        <end position="75"/>
    </location>
</feature>
<evidence type="ECO:0000259" key="1">
    <source>
        <dbReference type="Pfam" id="PF01206"/>
    </source>
</evidence>
<dbReference type="InterPro" id="IPR001455">
    <property type="entry name" value="TusA-like"/>
</dbReference>
<dbReference type="EMBL" id="FZLN01000001">
    <property type="protein sequence ID" value="SNQ28720.1"/>
    <property type="molecule type" value="Genomic_DNA"/>
</dbReference>
<organism evidence="2 3">
    <name type="scientific">Acinetobacter apis</name>
    <dbReference type="NCBI Taxonomy" id="1229165"/>
    <lineage>
        <taxon>Bacteria</taxon>
        <taxon>Pseudomonadati</taxon>
        <taxon>Pseudomonadota</taxon>
        <taxon>Gammaproteobacteria</taxon>
        <taxon>Moraxellales</taxon>
        <taxon>Moraxellaceae</taxon>
        <taxon>Acinetobacter</taxon>
    </lineage>
</organism>
<keyword evidence="3" id="KW-1185">Reference proteome</keyword>
<dbReference type="Gene3D" id="3.30.110.40">
    <property type="entry name" value="TusA-like domain"/>
    <property type="match status" value="1"/>
</dbReference>
<dbReference type="InterPro" id="IPR036868">
    <property type="entry name" value="TusA-like_sf"/>
</dbReference>
<protein>
    <submittedName>
        <fullName evidence="2">tRNA 2-thiouridine synthesizing protein A</fullName>
    </submittedName>
</protein>
<sequence length="83" mass="9661">MDSSQLKIVTIDAIGQPCPMPLLMLKRALKANSITETKFHLISSDENSEVDILRYCQLHHLQCRFQMISDHEFHYEIAQNMQD</sequence>
<evidence type="ECO:0000313" key="3">
    <source>
        <dbReference type="Proteomes" id="UP000243463"/>
    </source>
</evidence>
<dbReference type="OrthoDB" id="9797551at2"/>
<dbReference type="Proteomes" id="UP000243463">
    <property type="component" value="Unassembled WGS sequence"/>
</dbReference>
<evidence type="ECO:0000313" key="2">
    <source>
        <dbReference type="EMBL" id="SNQ28720.1"/>
    </source>
</evidence>
<dbReference type="AlphaFoldDB" id="A0A217EET0"/>
<accession>A0A217EET0</accession>
<dbReference type="RefSeq" id="WP_088822749.1">
    <property type="nucleotide sequence ID" value="NZ_FZLN01000001.1"/>
</dbReference>